<dbReference type="AlphaFoldDB" id="A0A369A9B0"/>
<dbReference type="InterPro" id="IPR019004">
    <property type="entry name" value="YqeY/Aim41"/>
</dbReference>
<evidence type="ECO:0000313" key="2">
    <source>
        <dbReference type="Proteomes" id="UP000253517"/>
    </source>
</evidence>
<organism evidence="1 2">
    <name type="scientific">Schleiferia thermophila</name>
    <dbReference type="NCBI Taxonomy" id="884107"/>
    <lineage>
        <taxon>Bacteria</taxon>
        <taxon>Pseudomonadati</taxon>
        <taxon>Bacteroidota</taxon>
        <taxon>Flavobacteriia</taxon>
        <taxon>Flavobacteriales</taxon>
        <taxon>Schleiferiaceae</taxon>
        <taxon>Schleiferia</taxon>
    </lineage>
</organism>
<dbReference type="SUPFAM" id="SSF89095">
    <property type="entry name" value="GatB/YqeY motif"/>
    <property type="match status" value="1"/>
</dbReference>
<dbReference type="EMBL" id="QPJS01000001">
    <property type="protein sequence ID" value="RCX05733.1"/>
    <property type="molecule type" value="Genomic_DNA"/>
</dbReference>
<protein>
    <recommendedName>
        <fullName evidence="3">Glutamyl-tRNA amidotransferase</fullName>
    </recommendedName>
</protein>
<dbReference type="InterPro" id="IPR003789">
    <property type="entry name" value="Asn/Gln_tRNA_amidoTrase-B-like"/>
</dbReference>
<dbReference type="PANTHER" id="PTHR28055:SF1">
    <property type="entry name" value="ALTERED INHERITANCE OF MITOCHONDRIA PROTEIN 41, MITOCHONDRIAL"/>
    <property type="match status" value="1"/>
</dbReference>
<dbReference type="RefSeq" id="WP_114365983.1">
    <property type="nucleotide sequence ID" value="NZ_BHZF01000001.1"/>
</dbReference>
<evidence type="ECO:0008006" key="3">
    <source>
        <dbReference type="Google" id="ProtNLM"/>
    </source>
</evidence>
<dbReference type="PANTHER" id="PTHR28055">
    <property type="entry name" value="ALTERED INHERITANCE OF MITOCHONDRIA PROTEIN 41, MITOCHONDRIAL"/>
    <property type="match status" value="1"/>
</dbReference>
<proteinExistence type="predicted"/>
<dbReference type="InterPro" id="IPR023168">
    <property type="entry name" value="GatB_Yqey_C_2"/>
</dbReference>
<dbReference type="InterPro" id="IPR042184">
    <property type="entry name" value="YqeY/Aim41_N"/>
</dbReference>
<gene>
    <name evidence="1" type="ORF">DES35_1011022</name>
</gene>
<dbReference type="Gene3D" id="1.10.10.410">
    <property type="match status" value="1"/>
</dbReference>
<name>A0A369A9B0_9FLAO</name>
<evidence type="ECO:0000313" key="1">
    <source>
        <dbReference type="EMBL" id="RCX05733.1"/>
    </source>
</evidence>
<comment type="caution">
    <text evidence="1">The sequence shown here is derived from an EMBL/GenBank/DDBJ whole genome shotgun (WGS) entry which is preliminary data.</text>
</comment>
<dbReference type="Gene3D" id="1.10.1510.10">
    <property type="entry name" value="Uncharacterised protein YqeY/AIM41 PF09424, N-terminal domain"/>
    <property type="match status" value="1"/>
</dbReference>
<reference evidence="1 2" key="1">
    <citation type="submission" date="2018-07" db="EMBL/GenBank/DDBJ databases">
        <title>Genomic Encyclopedia of Type Strains, Phase IV (KMG-IV): sequencing the most valuable type-strain genomes for metagenomic binning, comparative biology and taxonomic classification.</title>
        <authorList>
            <person name="Goeker M."/>
        </authorList>
    </citation>
    <scope>NUCLEOTIDE SEQUENCE [LARGE SCALE GENOMIC DNA]</scope>
    <source>
        <strain evidence="1 2">DSM 21410</strain>
    </source>
</reference>
<dbReference type="Proteomes" id="UP000253517">
    <property type="component" value="Unassembled WGS sequence"/>
</dbReference>
<sequence>MSLENQINDMIKEAMRSKDKDRLNALRSIKSAILLAKTEKGASEILSEEMEIKILQKLHKQRKESYDQFVQNNRVELAEEELAQMKVIEEFLPKPMSMEELEVEVKKILLEVGATSPSDFGKVMGTATKKLAGRVDSKILSEKIKEMLQSIQ</sequence>
<dbReference type="GO" id="GO:0016884">
    <property type="term" value="F:carbon-nitrogen ligase activity, with glutamine as amido-N-donor"/>
    <property type="evidence" value="ECO:0007669"/>
    <property type="project" value="InterPro"/>
</dbReference>
<dbReference type="Pfam" id="PF09424">
    <property type="entry name" value="YqeY"/>
    <property type="match status" value="1"/>
</dbReference>
<keyword evidence="2" id="KW-1185">Reference proteome</keyword>
<accession>A0A369A9B0</accession>